<dbReference type="GO" id="GO:0016877">
    <property type="term" value="F:ligase activity, forming carbon-sulfur bonds"/>
    <property type="evidence" value="ECO:0007669"/>
    <property type="project" value="UniProtKB-ARBA"/>
</dbReference>
<comment type="similarity">
    <text evidence="1">Belongs to the ATP-dependent AMP-binding enzyme family.</text>
</comment>
<sequence>MNLSTALEQAAAKQGGKAAYHFLDQTATYEELNMAVQRFASGLKTLGIEQGDHVALIAGNSPHFIVALYGALRAGVTVIPINPLYSPEEISYIVQNGDAKAVILLDILVPLVNKLDASLPLVEHYIVCETNDERVKRGEPKQFSIYEKMKTFSEVINIGLLPFYPPVVDENETAVILYTSGTTGKPKGAMLSHKNLYSNARDIASYLQFSGKDRIITVLPMFHVFCLTVCLNAPLISGATMIIFPKFSPKEVFAQAKHYEATVFAGVPTMYNFLYQASEGHLEDFSSIRLCISGGSSMPVALLENFEKKFNVRVSEGYGLSEASPVTAFNPLDRPRKAGSIGCSISNVENKVVNELGEEVPTGEVGELIVWGPNVMKGYYKQPEETDAAIKDGWLYTGDLARQDEEGYFYIVDRKKDLIIVGGYNVYPREVEEVLYSHQDIVEGAVLGVPDPNYGEAVLAFVVSKNEQLTKGELMEYCRSRLADYKLPKEIEFLTELPKNTTGKILRRALKKQVLKN</sequence>
<keyword evidence="6" id="KW-1185">Reference proteome</keyword>
<dbReference type="InterPro" id="IPR050237">
    <property type="entry name" value="ATP-dep_AMP-bd_enzyme"/>
</dbReference>
<dbReference type="InterPro" id="IPR000873">
    <property type="entry name" value="AMP-dep_synth/lig_dom"/>
</dbReference>
<evidence type="ECO:0000259" key="4">
    <source>
        <dbReference type="Pfam" id="PF13193"/>
    </source>
</evidence>
<dbReference type="PANTHER" id="PTHR43767">
    <property type="entry name" value="LONG-CHAIN-FATTY-ACID--COA LIGASE"/>
    <property type="match status" value="1"/>
</dbReference>
<dbReference type="PANTHER" id="PTHR43767:SF3">
    <property type="entry name" value="LONG-CHAIN-FATTY-ACID--COA LIGASE"/>
    <property type="match status" value="1"/>
</dbReference>
<feature type="domain" description="AMP-binding enzyme C-terminal" evidence="4">
    <location>
        <begin position="430"/>
        <end position="504"/>
    </location>
</feature>
<name>A0A1B9AU88_9BACI</name>
<dbReference type="InterPro" id="IPR045851">
    <property type="entry name" value="AMP-bd_C_sf"/>
</dbReference>
<evidence type="ECO:0000256" key="1">
    <source>
        <dbReference type="ARBA" id="ARBA00006432"/>
    </source>
</evidence>
<dbReference type="CDD" id="cd05936">
    <property type="entry name" value="FC-FACS_FadD_like"/>
    <property type="match status" value="1"/>
</dbReference>
<feature type="domain" description="AMP-dependent synthetase/ligase" evidence="3">
    <location>
        <begin position="7"/>
        <end position="380"/>
    </location>
</feature>
<dbReference type="Gene3D" id="3.40.50.12780">
    <property type="entry name" value="N-terminal domain of ligase-like"/>
    <property type="match status" value="1"/>
</dbReference>
<dbReference type="InterPro" id="IPR020845">
    <property type="entry name" value="AMP-binding_CS"/>
</dbReference>
<gene>
    <name evidence="5" type="ORF">A8F95_09140</name>
</gene>
<reference evidence="6" key="1">
    <citation type="submission" date="2016-05" db="EMBL/GenBank/DDBJ databases">
        <authorList>
            <person name="Liu B."/>
            <person name="Wang J."/>
            <person name="Zhu Y."/>
            <person name="Liu G."/>
            <person name="Chen Q."/>
            <person name="Chen Z."/>
            <person name="Lan J."/>
            <person name="Che J."/>
            <person name="Ge C."/>
            <person name="Shi H."/>
            <person name="Pan Z."/>
            <person name="Liu X."/>
        </authorList>
    </citation>
    <scope>NUCLEOTIDE SEQUENCE [LARGE SCALE GENOMIC DNA]</scope>
    <source>
        <strain evidence="6">FJAT-27215</strain>
    </source>
</reference>
<evidence type="ECO:0000313" key="6">
    <source>
        <dbReference type="Proteomes" id="UP000092578"/>
    </source>
</evidence>
<dbReference type="EMBL" id="MAYT01000023">
    <property type="protein sequence ID" value="OCA87389.1"/>
    <property type="molecule type" value="Genomic_DNA"/>
</dbReference>
<dbReference type="AlphaFoldDB" id="A0A1B9AU88"/>
<dbReference type="InterPro" id="IPR042099">
    <property type="entry name" value="ANL_N_sf"/>
</dbReference>
<accession>A0A1B9AU88</accession>
<dbReference type="FunFam" id="3.30.300.30:FF:000008">
    <property type="entry name" value="2,3-dihydroxybenzoate-AMP ligase"/>
    <property type="match status" value="1"/>
</dbReference>
<dbReference type="NCBIfam" id="NF004837">
    <property type="entry name" value="PRK06187.1"/>
    <property type="match status" value="1"/>
</dbReference>
<dbReference type="Gene3D" id="3.30.300.30">
    <property type="match status" value="1"/>
</dbReference>
<dbReference type="Pfam" id="PF13193">
    <property type="entry name" value="AMP-binding_C"/>
    <property type="match status" value="1"/>
</dbReference>
<dbReference type="SUPFAM" id="SSF56801">
    <property type="entry name" value="Acetyl-CoA synthetase-like"/>
    <property type="match status" value="1"/>
</dbReference>
<dbReference type="Pfam" id="PF00501">
    <property type="entry name" value="AMP-binding"/>
    <property type="match status" value="1"/>
</dbReference>
<evidence type="ECO:0000259" key="3">
    <source>
        <dbReference type="Pfam" id="PF00501"/>
    </source>
</evidence>
<dbReference type="InterPro" id="IPR025110">
    <property type="entry name" value="AMP-bd_C"/>
</dbReference>
<dbReference type="PROSITE" id="PS00455">
    <property type="entry name" value="AMP_BINDING"/>
    <property type="match status" value="1"/>
</dbReference>
<evidence type="ECO:0000256" key="2">
    <source>
        <dbReference type="ARBA" id="ARBA00022598"/>
    </source>
</evidence>
<evidence type="ECO:0000313" key="5">
    <source>
        <dbReference type="EMBL" id="OCA87389.1"/>
    </source>
</evidence>
<proteinExistence type="inferred from homology"/>
<dbReference type="Proteomes" id="UP000092578">
    <property type="component" value="Unassembled WGS sequence"/>
</dbReference>
<keyword evidence="2 5" id="KW-0436">Ligase</keyword>
<comment type="caution">
    <text evidence="5">The sequence shown here is derived from an EMBL/GenBank/DDBJ whole genome shotgun (WGS) entry which is preliminary data.</text>
</comment>
<protein>
    <submittedName>
        <fullName evidence="5">Long-chain fatty acid--CoA ligase</fullName>
    </submittedName>
</protein>
<dbReference type="RefSeq" id="WP_065410833.1">
    <property type="nucleotide sequence ID" value="NZ_MAYT01000023.1"/>
</dbReference>
<organism evidence="5 6">
    <name type="scientific">Pseudobacillus wudalianchiensis</name>
    <dbReference type="NCBI Taxonomy" id="1743143"/>
    <lineage>
        <taxon>Bacteria</taxon>
        <taxon>Bacillati</taxon>
        <taxon>Bacillota</taxon>
        <taxon>Bacilli</taxon>
        <taxon>Bacillales</taxon>
        <taxon>Bacillaceae</taxon>
        <taxon>Pseudobacillus</taxon>
    </lineage>
</organism>